<keyword evidence="6" id="KW-1185">Reference proteome</keyword>
<dbReference type="InterPro" id="IPR018060">
    <property type="entry name" value="HTH_AraC"/>
</dbReference>
<gene>
    <name evidence="5" type="ORF">D3H35_18950</name>
</gene>
<dbReference type="AlphaFoldDB" id="A0A398CPR5"/>
<comment type="caution">
    <text evidence="5">The sequence shown here is derived from an EMBL/GenBank/DDBJ whole genome shotgun (WGS) entry which is preliminary data.</text>
</comment>
<keyword evidence="2" id="KW-0238">DNA-binding</keyword>
<dbReference type="EMBL" id="QXJM01000039">
    <property type="protein sequence ID" value="RIE02728.1"/>
    <property type="molecule type" value="Genomic_DNA"/>
</dbReference>
<dbReference type="Proteomes" id="UP000266340">
    <property type="component" value="Unassembled WGS sequence"/>
</dbReference>
<evidence type="ECO:0000256" key="3">
    <source>
        <dbReference type="ARBA" id="ARBA00023163"/>
    </source>
</evidence>
<dbReference type="SUPFAM" id="SSF46689">
    <property type="entry name" value="Homeodomain-like"/>
    <property type="match status" value="2"/>
</dbReference>
<evidence type="ECO:0000313" key="5">
    <source>
        <dbReference type="EMBL" id="RIE02728.1"/>
    </source>
</evidence>
<sequence length="300" mass="34038">MDYITYGDAMYTGHPHPMKYVPETSALEDGQPSFCYRLIFVQAGNGLLSINDKLYPITAPALYGLNEKEAAKFHAAGAPVAAVSLRFHPSVVNDKLTLDLEAGPGADYIVTDVQDRWLLKPFFERLDGYYGCIPVDPSMIKLITQIMDDIRETLTVQPVSWPCKSRSLLMELLLLMKRMNPLTSDAPDTIAGMAEDPVLPIVEYLHSFYEQKLNIEELAKTFHTNKTTLNKRFRVYTGHSVMSYLNAIRMRKASDYLRTTTDPVQVILERTGFKDATHFARNFRAYSGYTPSEYRNRSRG</sequence>
<feature type="domain" description="HTH araC/xylS-type" evidence="4">
    <location>
        <begin position="199"/>
        <end position="297"/>
    </location>
</feature>
<evidence type="ECO:0000313" key="6">
    <source>
        <dbReference type="Proteomes" id="UP000266340"/>
    </source>
</evidence>
<evidence type="ECO:0000259" key="4">
    <source>
        <dbReference type="PROSITE" id="PS01124"/>
    </source>
</evidence>
<dbReference type="PROSITE" id="PS01124">
    <property type="entry name" value="HTH_ARAC_FAMILY_2"/>
    <property type="match status" value="1"/>
</dbReference>
<keyword evidence="3" id="KW-0804">Transcription</keyword>
<organism evidence="5 6">
    <name type="scientific">Cohnella faecalis</name>
    <dbReference type="NCBI Taxonomy" id="2315694"/>
    <lineage>
        <taxon>Bacteria</taxon>
        <taxon>Bacillati</taxon>
        <taxon>Bacillota</taxon>
        <taxon>Bacilli</taxon>
        <taxon>Bacillales</taxon>
        <taxon>Paenibacillaceae</taxon>
        <taxon>Cohnella</taxon>
    </lineage>
</organism>
<keyword evidence="1" id="KW-0805">Transcription regulation</keyword>
<dbReference type="InterPro" id="IPR009057">
    <property type="entry name" value="Homeodomain-like_sf"/>
</dbReference>
<proteinExistence type="predicted"/>
<protein>
    <submittedName>
        <fullName evidence="5">AraC family transcriptional regulator</fullName>
    </submittedName>
</protein>
<reference evidence="5 6" key="1">
    <citation type="submission" date="2018-09" db="EMBL/GenBank/DDBJ databases">
        <title>Cohnella cavernae sp. nov., isolated from a karst cave.</title>
        <authorList>
            <person name="Zhu H."/>
        </authorList>
    </citation>
    <scope>NUCLEOTIDE SEQUENCE [LARGE SCALE GENOMIC DNA]</scope>
    <source>
        <strain evidence="5 6">K2E09-144</strain>
    </source>
</reference>
<accession>A0A398CPR5</accession>
<evidence type="ECO:0000256" key="2">
    <source>
        <dbReference type="ARBA" id="ARBA00023125"/>
    </source>
</evidence>
<dbReference type="PANTHER" id="PTHR43280:SF28">
    <property type="entry name" value="HTH-TYPE TRANSCRIPTIONAL ACTIVATOR RHAS"/>
    <property type="match status" value="1"/>
</dbReference>
<dbReference type="RefSeq" id="WP_119150762.1">
    <property type="nucleotide sequence ID" value="NZ_JBHSOV010000035.1"/>
</dbReference>
<name>A0A398CPR5_9BACL</name>
<dbReference type="InterPro" id="IPR018062">
    <property type="entry name" value="HTH_AraC-typ_CS"/>
</dbReference>
<dbReference type="GO" id="GO:0043565">
    <property type="term" value="F:sequence-specific DNA binding"/>
    <property type="evidence" value="ECO:0007669"/>
    <property type="project" value="InterPro"/>
</dbReference>
<dbReference type="PANTHER" id="PTHR43280">
    <property type="entry name" value="ARAC-FAMILY TRANSCRIPTIONAL REGULATOR"/>
    <property type="match status" value="1"/>
</dbReference>
<evidence type="ECO:0000256" key="1">
    <source>
        <dbReference type="ARBA" id="ARBA00023015"/>
    </source>
</evidence>
<dbReference type="Gene3D" id="1.10.10.60">
    <property type="entry name" value="Homeodomain-like"/>
    <property type="match status" value="1"/>
</dbReference>
<dbReference type="Pfam" id="PF12833">
    <property type="entry name" value="HTH_18"/>
    <property type="match status" value="1"/>
</dbReference>
<dbReference type="OrthoDB" id="9778008at2"/>
<dbReference type="PROSITE" id="PS00041">
    <property type="entry name" value="HTH_ARAC_FAMILY_1"/>
    <property type="match status" value="1"/>
</dbReference>
<dbReference type="GO" id="GO:0003700">
    <property type="term" value="F:DNA-binding transcription factor activity"/>
    <property type="evidence" value="ECO:0007669"/>
    <property type="project" value="InterPro"/>
</dbReference>
<dbReference type="SMART" id="SM00342">
    <property type="entry name" value="HTH_ARAC"/>
    <property type="match status" value="1"/>
</dbReference>